<organism evidence="3 4">
    <name type="scientific">Stigmatella aurantiaca</name>
    <dbReference type="NCBI Taxonomy" id="41"/>
    <lineage>
        <taxon>Bacteria</taxon>
        <taxon>Pseudomonadati</taxon>
        <taxon>Myxococcota</taxon>
        <taxon>Myxococcia</taxon>
        <taxon>Myxococcales</taxon>
        <taxon>Cystobacterineae</taxon>
        <taxon>Archangiaceae</taxon>
        <taxon>Stigmatella</taxon>
    </lineage>
</organism>
<evidence type="ECO:0000313" key="3">
    <source>
        <dbReference type="EMBL" id="SEL33759.1"/>
    </source>
</evidence>
<proteinExistence type="predicted"/>
<sequence length="325" mass="34774">MVKSTLSSLKTQMAQLQALLKGDKFQKHSGGHSPVGHGKHSICHPAPPSRQDASHPAGSLKTDANGTITTPGGYKIEATGQFDWKITGPDGKETKVWGDPHVAEGDGGKWDFKRDSTFVLGDGTRINASTVPFGKDATVTGSLEIISGNDRVQVTDIDKGKGKTGPVTADGFAHANSFGGKDVFVMGKESDDWSFQGREIVGSENLGETFKLGNPLEAGQGRPGLQGVKGQGLPKPNQNHYLQQMNQLFSSMASLFSSMSSLSGALSQHNSQNRFCGTGSSGDWMSNRQNQLGSSFEDIGRMFDMFARMDALNRSIQSMRGMQMA</sequence>
<evidence type="ECO:0000259" key="2">
    <source>
        <dbReference type="Pfam" id="PF07481"/>
    </source>
</evidence>
<dbReference type="EMBL" id="FOAP01000005">
    <property type="protein sequence ID" value="SEL33759.1"/>
    <property type="molecule type" value="Genomic_DNA"/>
</dbReference>
<accession>A0A1H7PDP8</accession>
<dbReference type="Proteomes" id="UP000182719">
    <property type="component" value="Unassembled WGS sequence"/>
</dbReference>
<dbReference type="RefSeq" id="WP_245768545.1">
    <property type="nucleotide sequence ID" value="NZ_FOAP01000005.1"/>
</dbReference>
<name>A0A1H7PDP8_STIAU</name>
<keyword evidence="4" id="KW-1185">Reference proteome</keyword>
<evidence type="ECO:0000313" key="4">
    <source>
        <dbReference type="Proteomes" id="UP000182719"/>
    </source>
</evidence>
<feature type="domain" description="DUF1521" evidence="2">
    <location>
        <begin position="66"/>
        <end position="158"/>
    </location>
</feature>
<dbReference type="InterPro" id="IPR011086">
    <property type="entry name" value="DUF1521"/>
</dbReference>
<feature type="region of interest" description="Disordered" evidence="1">
    <location>
        <begin position="25"/>
        <end position="72"/>
    </location>
</feature>
<dbReference type="Pfam" id="PF07481">
    <property type="entry name" value="DUF1521"/>
    <property type="match status" value="1"/>
</dbReference>
<protein>
    <recommendedName>
        <fullName evidence="2">DUF1521 domain-containing protein</fullName>
    </recommendedName>
</protein>
<gene>
    <name evidence="3" type="ORF">SAMN05444354_105255</name>
</gene>
<evidence type="ECO:0000256" key="1">
    <source>
        <dbReference type="SAM" id="MobiDB-lite"/>
    </source>
</evidence>
<reference evidence="4" key="1">
    <citation type="submission" date="2016-10" db="EMBL/GenBank/DDBJ databases">
        <authorList>
            <person name="Varghese N."/>
            <person name="Submissions S."/>
        </authorList>
    </citation>
    <scope>NUCLEOTIDE SEQUENCE [LARGE SCALE GENOMIC DNA]</scope>
    <source>
        <strain evidence="4">DSM 17044</strain>
    </source>
</reference>
<dbReference type="AlphaFoldDB" id="A0A1H7PDP8"/>